<feature type="coiled-coil region" evidence="1">
    <location>
        <begin position="66"/>
        <end position="101"/>
    </location>
</feature>
<keyword evidence="4" id="KW-1185">Reference proteome</keyword>
<evidence type="ECO:0000256" key="1">
    <source>
        <dbReference type="SAM" id="Coils"/>
    </source>
</evidence>
<accession>A0A0P9IU71</accession>
<dbReference type="Proteomes" id="UP000053890">
    <property type="component" value="Unassembled WGS sequence"/>
</dbReference>
<keyword evidence="1" id="KW-0175">Coiled coil</keyword>
<organism evidence="3 4">
    <name type="scientific">Rhodotorula graminis (strain WP1)</name>
    <dbReference type="NCBI Taxonomy" id="578459"/>
    <lineage>
        <taxon>Eukaryota</taxon>
        <taxon>Fungi</taxon>
        <taxon>Dikarya</taxon>
        <taxon>Basidiomycota</taxon>
        <taxon>Pucciniomycotina</taxon>
        <taxon>Microbotryomycetes</taxon>
        <taxon>Sporidiobolales</taxon>
        <taxon>Sporidiobolaceae</taxon>
        <taxon>Rhodotorula</taxon>
    </lineage>
</organism>
<dbReference type="AlphaFoldDB" id="A0A0P9IU71"/>
<dbReference type="GeneID" id="28975159"/>
<gene>
    <name evidence="3" type="ORF">RHOBADRAFT_46057</name>
</gene>
<evidence type="ECO:0000313" key="4">
    <source>
        <dbReference type="Proteomes" id="UP000053890"/>
    </source>
</evidence>
<name>A0A0P9IU71_RHOGW</name>
<sequence>MPSRASTLRDRRPRPDDPYQPVARAFRPGQPGAGFAAAAQRFVLERAAYDRRRQATLNLIRRGADAERVRAEAASALVRLRNEEAQRVAGLSREQREMEEQIEEWLAGLTPEEQQEQIRRVEAGEPTGSS</sequence>
<proteinExistence type="predicted"/>
<feature type="region of interest" description="Disordered" evidence="2">
    <location>
        <begin position="107"/>
        <end position="130"/>
    </location>
</feature>
<reference evidence="3 4" key="1">
    <citation type="journal article" date="2015" name="Front. Microbiol.">
        <title>Genome sequence of the plant growth promoting endophytic yeast Rhodotorula graminis WP1.</title>
        <authorList>
            <person name="Firrincieli A."/>
            <person name="Otillar R."/>
            <person name="Salamov A."/>
            <person name="Schmutz J."/>
            <person name="Khan Z."/>
            <person name="Redman R.S."/>
            <person name="Fleck N.D."/>
            <person name="Lindquist E."/>
            <person name="Grigoriev I.V."/>
            <person name="Doty S.L."/>
        </authorList>
    </citation>
    <scope>NUCLEOTIDE SEQUENCE [LARGE SCALE GENOMIC DNA]</scope>
    <source>
        <strain evidence="3 4">WP1</strain>
    </source>
</reference>
<dbReference type="RefSeq" id="XP_018269012.1">
    <property type="nucleotide sequence ID" value="XM_018414711.1"/>
</dbReference>
<evidence type="ECO:0000313" key="3">
    <source>
        <dbReference type="EMBL" id="KPV72963.1"/>
    </source>
</evidence>
<evidence type="ECO:0000256" key="2">
    <source>
        <dbReference type="SAM" id="MobiDB-lite"/>
    </source>
</evidence>
<feature type="compositionally biased region" description="Basic and acidic residues" evidence="2">
    <location>
        <begin position="7"/>
        <end position="17"/>
    </location>
</feature>
<protein>
    <submittedName>
        <fullName evidence="3">Uncharacterized protein</fullName>
    </submittedName>
</protein>
<feature type="region of interest" description="Disordered" evidence="2">
    <location>
        <begin position="1"/>
        <end position="32"/>
    </location>
</feature>
<dbReference type="EMBL" id="KQ474084">
    <property type="protein sequence ID" value="KPV72963.1"/>
    <property type="molecule type" value="Genomic_DNA"/>
</dbReference>